<feature type="transmembrane region" description="Helical" evidence="6">
    <location>
        <begin position="321"/>
        <end position="340"/>
    </location>
</feature>
<evidence type="ECO:0000256" key="5">
    <source>
        <dbReference type="ARBA" id="ARBA00023136"/>
    </source>
</evidence>
<accession>A0ABY6HNL3</accession>
<feature type="transmembrane region" description="Helical" evidence="6">
    <location>
        <begin position="381"/>
        <end position="400"/>
    </location>
</feature>
<dbReference type="Gene3D" id="1.20.1250.20">
    <property type="entry name" value="MFS general substrate transporter like domains"/>
    <property type="match status" value="1"/>
</dbReference>
<dbReference type="EMBL" id="CP104013">
    <property type="protein sequence ID" value="UYP44472.1"/>
    <property type="molecule type" value="Genomic_DNA"/>
</dbReference>
<keyword evidence="3 6" id="KW-0812">Transmembrane</keyword>
<evidence type="ECO:0000313" key="9">
    <source>
        <dbReference type="Proteomes" id="UP001208689"/>
    </source>
</evidence>
<dbReference type="PANTHER" id="PTHR43124:SF3">
    <property type="entry name" value="CHLORAMPHENICOL EFFLUX PUMP RV0191"/>
    <property type="match status" value="1"/>
</dbReference>
<dbReference type="CDD" id="cd06174">
    <property type="entry name" value="MFS"/>
    <property type="match status" value="1"/>
</dbReference>
<protein>
    <recommendedName>
        <fullName evidence="7">Major facilitator superfamily (MFS) profile domain-containing protein</fullName>
    </recommendedName>
</protein>
<evidence type="ECO:0000256" key="4">
    <source>
        <dbReference type="ARBA" id="ARBA00022989"/>
    </source>
</evidence>
<keyword evidence="2" id="KW-1003">Cell membrane</keyword>
<dbReference type="PANTHER" id="PTHR43124">
    <property type="entry name" value="PURINE EFFLUX PUMP PBUE"/>
    <property type="match status" value="1"/>
</dbReference>
<dbReference type="InterPro" id="IPR036259">
    <property type="entry name" value="MFS_trans_sf"/>
</dbReference>
<feature type="domain" description="Major facilitator superfamily (MFS) profile" evidence="7">
    <location>
        <begin position="18"/>
        <end position="472"/>
    </location>
</feature>
<evidence type="ECO:0000256" key="2">
    <source>
        <dbReference type="ARBA" id="ARBA00022475"/>
    </source>
</evidence>
<feature type="transmembrane region" description="Helical" evidence="6">
    <location>
        <begin position="245"/>
        <end position="268"/>
    </location>
</feature>
<dbReference type="InterPro" id="IPR020846">
    <property type="entry name" value="MFS_dom"/>
</dbReference>
<evidence type="ECO:0000256" key="1">
    <source>
        <dbReference type="ARBA" id="ARBA00004651"/>
    </source>
</evidence>
<proteinExistence type="predicted"/>
<dbReference type="Proteomes" id="UP001208689">
    <property type="component" value="Chromosome"/>
</dbReference>
<feature type="transmembrane region" description="Helical" evidence="6">
    <location>
        <begin position="450"/>
        <end position="467"/>
    </location>
</feature>
<keyword evidence="4 6" id="KW-1133">Transmembrane helix</keyword>
<keyword evidence="5 6" id="KW-0472">Membrane</keyword>
<evidence type="ECO:0000256" key="6">
    <source>
        <dbReference type="SAM" id="Phobius"/>
    </source>
</evidence>
<dbReference type="Pfam" id="PF07690">
    <property type="entry name" value="MFS_1"/>
    <property type="match status" value="1"/>
</dbReference>
<evidence type="ECO:0000259" key="7">
    <source>
        <dbReference type="PROSITE" id="PS50850"/>
    </source>
</evidence>
<feature type="transmembrane region" description="Helical" evidence="6">
    <location>
        <begin position="288"/>
        <end position="309"/>
    </location>
</feature>
<evidence type="ECO:0000256" key="3">
    <source>
        <dbReference type="ARBA" id="ARBA00022692"/>
    </source>
</evidence>
<dbReference type="InterPro" id="IPR011701">
    <property type="entry name" value="MFS"/>
</dbReference>
<dbReference type="SUPFAM" id="SSF103473">
    <property type="entry name" value="MFS general substrate transporter"/>
    <property type="match status" value="1"/>
</dbReference>
<gene>
    <name evidence="8" type="ORF">NEF87_000757</name>
</gene>
<comment type="subcellular location">
    <subcellularLocation>
        <location evidence="1">Cell membrane</location>
        <topology evidence="1">Multi-pass membrane protein</topology>
    </subcellularLocation>
</comment>
<reference evidence="8" key="1">
    <citation type="submission" date="2022-09" db="EMBL/GenBank/DDBJ databases">
        <title>Actin cytoskeleton and complex cell architecture in an #Asgard archaeon.</title>
        <authorList>
            <person name="Ponce Toledo R.I."/>
            <person name="Schleper C."/>
            <person name="Rodrigues Oliveira T."/>
            <person name="Wollweber F."/>
            <person name="Xu J."/>
            <person name="Rittmann S."/>
            <person name="Klingl A."/>
            <person name="Pilhofer M."/>
        </authorList>
    </citation>
    <scope>NUCLEOTIDE SEQUENCE</scope>
    <source>
        <strain evidence="8">B-35</strain>
    </source>
</reference>
<name>A0ABY6HNL3_9ARCH</name>
<keyword evidence="9" id="KW-1185">Reference proteome</keyword>
<evidence type="ECO:0000313" key="8">
    <source>
        <dbReference type="EMBL" id="UYP44472.1"/>
    </source>
</evidence>
<feature type="transmembrane region" description="Helical" evidence="6">
    <location>
        <begin position="84"/>
        <end position="106"/>
    </location>
</feature>
<feature type="transmembrane region" description="Helical" evidence="6">
    <location>
        <begin position="184"/>
        <end position="205"/>
    </location>
</feature>
<feature type="transmembrane region" description="Helical" evidence="6">
    <location>
        <begin position="56"/>
        <end position="75"/>
    </location>
</feature>
<dbReference type="InterPro" id="IPR050189">
    <property type="entry name" value="MFS_Efflux_Transporters"/>
</dbReference>
<feature type="transmembrane region" description="Helical" evidence="6">
    <location>
        <begin position="112"/>
        <end position="130"/>
    </location>
</feature>
<dbReference type="PROSITE" id="PS50850">
    <property type="entry name" value="MFS"/>
    <property type="match status" value="1"/>
</dbReference>
<sequence>MKKMTPLREKYSKNELNVIILVLLLLLLYTSSLNVLIPSYSPIIEDFGIKNSLIYLPDSLSVLISAFIMILWGYYTDRIDRNKIIIGGAFLAVIGFIGTAFCQNFLQLLFARILTGAGLGFALPVAYSVLSDIIPSEERAGLFGFLAIFSAISNGLGQFLSAFLGPLNIFVSLGLLQYGWQFPFLILTILAIIITIMLFFVKLPAMGSKEESLSRVNEFEEMEYGYKINQKELFNLLHKRTNKALIINGFFSIVPGTIIIFSLIMTFSHSTEGMFRELPGDIRTQVSTIMAGMTSAGYMLGSIVLSWLGDIVYKKKRQYRALLAFITNVIAIPLVFLMIFQLEPVSLTQLGITYPESIAPEDQVFFMFETMKAIFTTYPKYITYLIFSFFGTFFSAGMVTNKNAVMIDVNLPEHRGTATSFFQLTEQIGKSITLLIAAGLLQLLGSYKNMLYMGILFWIPSAIFWYISMKSVVKDSYDKDLILRERAQITFFDFFFEVELALDDGVQLIQDAKDILVLKPKKAEKLIDRAVNKFIWIMAKAHQKNLLVVEKRAQKLLNKSVEFQEDLGKITTSAPYAQLQELFMKIDALWEESDFGNIEILYDSAYLKVCEARLRRFYNPIECSQILEKSIEIYNRVVRLASDRLIEEGAKKLSDEEKALQLRISQLLVNSQKSRSNTELLKQKLDEIVIAVMKEGISRNDLMNLMEITDEYGLKLQDIINETFDKRVARKINRAINQIDDIFKEYDLWQSNE</sequence>
<organism evidence="8 9">
    <name type="scientific">Candidatus Lokiarchaeum ossiferum</name>
    <dbReference type="NCBI Taxonomy" id="2951803"/>
    <lineage>
        <taxon>Archaea</taxon>
        <taxon>Promethearchaeati</taxon>
        <taxon>Promethearchaeota</taxon>
        <taxon>Promethearchaeia</taxon>
        <taxon>Promethearchaeales</taxon>
        <taxon>Promethearchaeaceae</taxon>
        <taxon>Candidatus Lokiarchaeum</taxon>
    </lineage>
</organism>
<feature type="transmembrane region" description="Helical" evidence="6">
    <location>
        <begin position="142"/>
        <end position="164"/>
    </location>
</feature>